<sequence length="138" mass="16368">MYYHSKIRRKKDLLLEQTETILLKTEQEASTLSMKVDDTLQEILEAAKKNLPEFWSLFQKLYPDFSQKVLALNPEMKTSELILCAYSFLGFTTKDIAVYTFKAIQTIKNNKHNLRKRLGIPPKQDIHVWLRDFYQRII</sequence>
<organism evidence="1 2">
    <name type="scientific">Chryseobacterium formosus</name>
    <dbReference type="NCBI Taxonomy" id="1537363"/>
    <lineage>
        <taxon>Bacteria</taxon>
        <taxon>Pseudomonadati</taxon>
        <taxon>Bacteroidota</taxon>
        <taxon>Flavobacteriia</taxon>
        <taxon>Flavobacteriales</taxon>
        <taxon>Weeksellaceae</taxon>
        <taxon>Chryseobacterium group</taxon>
        <taxon>Chryseobacterium</taxon>
    </lineage>
</organism>
<dbReference type="Proteomes" id="UP001073122">
    <property type="component" value="Unassembled WGS sequence"/>
</dbReference>
<evidence type="ECO:0008006" key="3">
    <source>
        <dbReference type="Google" id="ProtNLM"/>
    </source>
</evidence>
<dbReference type="RefSeq" id="WP_267267625.1">
    <property type="nucleotide sequence ID" value="NZ_JAOVZW010000033.1"/>
</dbReference>
<keyword evidence="2" id="KW-1185">Reference proteome</keyword>
<dbReference type="SUPFAM" id="SSF46894">
    <property type="entry name" value="C-terminal effector domain of the bipartite response regulators"/>
    <property type="match status" value="1"/>
</dbReference>
<evidence type="ECO:0000313" key="2">
    <source>
        <dbReference type="Proteomes" id="UP001073122"/>
    </source>
</evidence>
<evidence type="ECO:0000313" key="1">
    <source>
        <dbReference type="EMBL" id="MCX8526397.1"/>
    </source>
</evidence>
<dbReference type="InterPro" id="IPR016032">
    <property type="entry name" value="Sig_transdc_resp-reg_C-effctor"/>
</dbReference>
<gene>
    <name evidence="1" type="ORF">OF897_20990</name>
</gene>
<accession>A0ABT3XXJ2</accession>
<reference evidence="1" key="1">
    <citation type="submission" date="2022-10" db="EMBL/GenBank/DDBJ databases">
        <title>Chryseobacterium sp. nov., a novel bacterial species.</title>
        <authorList>
            <person name="Cao Y."/>
        </authorList>
    </citation>
    <scope>NUCLEOTIDE SEQUENCE</scope>
    <source>
        <strain evidence="1">CCTCC AB2015118</strain>
    </source>
</reference>
<name>A0ABT3XXJ2_9FLAO</name>
<protein>
    <recommendedName>
        <fullName evidence="3">HTH luxR-type domain-containing protein</fullName>
    </recommendedName>
</protein>
<comment type="caution">
    <text evidence="1">The sequence shown here is derived from an EMBL/GenBank/DDBJ whole genome shotgun (WGS) entry which is preliminary data.</text>
</comment>
<proteinExistence type="predicted"/>
<dbReference type="EMBL" id="JAOVZW010000033">
    <property type="protein sequence ID" value="MCX8526397.1"/>
    <property type="molecule type" value="Genomic_DNA"/>
</dbReference>